<dbReference type="Proteomes" id="UP000246964">
    <property type="component" value="Unassembled WGS sequence"/>
</dbReference>
<keyword evidence="5 6" id="KW-0472">Membrane</keyword>
<evidence type="ECO:0000256" key="2">
    <source>
        <dbReference type="ARBA" id="ARBA00007165"/>
    </source>
</evidence>
<evidence type="ECO:0000256" key="5">
    <source>
        <dbReference type="ARBA" id="ARBA00023136"/>
    </source>
</evidence>
<evidence type="ECO:0000256" key="4">
    <source>
        <dbReference type="ARBA" id="ARBA00022989"/>
    </source>
</evidence>
<proteinExistence type="inferred from homology"/>
<name>A0A317Q3X8_9GAMM</name>
<keyword evidence="3 6" id="KW-0812">Transmembrane</keyword>
<gene>
    <name evidence="7" type="ORF">DET45_11755</name>
</gene>
<protein>
    <recommendedName>
        <fullName evidence="6">SURF1-like protein</fullName>
    </recommendedName>
</protein>
<keyword evidence="6" id="KW-1003">Cell membrane</keyword>
<accession>A0A317Q3X8</accession>
<evidence type="ECO:0000313" key="8">
    <source>
        <dbReference type="Proteomes" id="UP000246964"/>
    </source>
</evidence>
<evidence type="ECO:0000313" key="7">
    <source>
        <dbReference type="EMBL" id="PWW09788.1"/>
    </source>
</evidence>
<dbReference type="InterPro" id="IPR002994">
    <property type="entry name" value="Surf1/Shy1"/>
</dbReference>
<comment type="caution">
    <text evidence="7">The sequence shown here is derived from an EMBL/GenBank/DDBJ whole genome shotgun (WGS) entry which is preliminary data.</text>
</comment>
<dbReference type="PROSITE" id="PS50895">
    <property type="entry name" value="SURF1"/>
    <property type="match status" value="1"/>
</dbReference>
<dbReference type="Pfam" id="PF02104">
    <property type="entry name" value="SURF1"/>
    <property type="match status" value="1"/>
</dbReference>
<dbReference type="EMBL" id="QGTT01000017">
    <property type="protein sequence ID" value="PWW09788.1"/>
    <property type="molecule type" value="Genomic_DNA"/>
</dbReference>
<keyword evidence="4 6" id="KW-1133">Transmembrane helix</keyword>
<comment type="caution">
    <text evidence="6">Lacks conserved residue(s) required for the propagation of feature annotation.</text>
</comment>
<sequence length="249" mass="27561">MRKSMWLGMGLTVLAIALLVKLGFWQLQRAAEKQQLFDQFQQGEAQQQTPVPLQSIEQLQDLEQYQPVTISGRFLPAPILLLDNQVWQGQVGYQVIGLFEPAAATRLIGVSLGWVAAGSDRSQLPALSLPTQPMDISGLVYTPSLGGFRLSEHVVTEAATSAGQTELIRIQRFDPTALTNLLSLPLADRQLLLAESEAWGWPRAWQPQVMSPAKHQAYALQWFSLALACLIVFTIAARSNKKKNNKECP</sequence>
<dbReference type="PANTHER" id="PTHR23427">
    <property type="entry name" value="SURFEIT LOCUS PROTEIN"/>
    <property type="match status" value="1"/>
</dbReference>
<dbReference type="RefSeq" id="WP_110076657.1">
    <property type="nucleotide sequence ID" value="NZ_QGTT01000017.1"/>
</dbReference>
<comment type="subcellular location">
    <subcellularLocation>
        <location evidence="6">Cell membrane</location>
        <topology evidence="6">Multi-pass membrane protein</topology>
    </subcellularLocation>
    <subcellularLocation>
        <location evidence="1">Membrane</location>
    </subcellularLocation>
</comment>
<organism evidence="7 8">
    <name type="scientific">Pseudidiomarina maritima</name>
    <dbReference type="NCBI Taxonomy" id="519453"/>
    <lineage>
        <taxon>Bacteria</taxon>
        <taxon>Pseudomonadati</taxon>
        <taxon>Pseudomonadota</taxon>
        <taxon>Gammaproteobacteria</taxon>
        <taxon>Alteromonadales</taxon>
        <taxon>Idiomarinaceae</taxon>
        <taxon>Pseudidiomarina</taxon>
    </lineage>
</organism>
<dbReference type="GO" id="GO:0005886">
    <property type="term" value="C:plasma membrane"/>
    <property type="evidence" value="ECO:0007669"/>
    <property type="project" value="UniProtKB-SubCell"/>
</dbReference>
<dbReference type="PANTHER" id="PTHR23427:SF2">
    <property type="entry name" value="SURFEIT LOCUS PROTEIN 1"/>
    <property type="match status" value="1"/>
</dbReference>
<comment type="similarity">
    <text evidence="2 6">Belongs to the SURF1 family.</text>
</comment>
<reference evidence="7 8" key="1">
    <citation type="submission" date="2018-05" db="EMBL/GenBank/DDBJ databases">
        <title>Freshwater and sediment microbial communities from various areas in North America, analyzing microbe dynamics in response to fracking.</title>
        <authorList>
            <person name="Lamendella R."/>
        </authorList>
    </citation>
    <scope>NUCLEOTIDE SEQUENCE [LARGE SCALE GENOMIC DNA]</scope>
    <source>
        <strain evidence="7 8">125B1</strain>
    </source>
</reference>
<dbReference type="CDD" id="cd06662">
    <property type="entry name" value="SURF1"/>
    <property type="match status" value="1"/>
</dbReference>
<keyword evidence="8" id="KW-1185">Reference proteome</keyword>
<evidence type="ECO:0000256" key="6">
    <source>
        <dbReference type="RuleBase" id="RU363076"/>
    </source>
</evidence>
<evidence type="ECO:0000256" key="3">
    <source>
        <dbReference type="ARBA" id="ARBA00022692"/>
    </source>
</evidence>
<evidence type="ECO:0000256" key="1">
    <source>
        <dbReference type="ARBA" id="ARBA00004370"/>
    </source>
</evidence>
<dbReference type="InterPro" id="IPR045214">
    <property type="entry name" value="Surf1/Surf4"/>
</dbReference>
<dbReference type="AlphaFoldDB" id="A0A317Q3X8"/>
<feature type="transmembrane region" description="Helical" evidence="6">
    <location>
        <begin position="218"/>
        <end position="237"/>
    </location>
</feature>
<dbReference type="OrthoDB" id="9789940at2"/>